<dbReference type="InterPro" id="IPR012093">
    <property type="entry name" value="Pirin"/>
</dbReference>
<dbReference type="InterPro" id="IPR011051">
    <property type="entry name" value="RmlC_Cupin_sf"/>
</dbReference>
<dbReference type="EMBL" id="JACAZE010000030">
    <property type="protein sequence ID" value="KAF7289015.1"/>
    <property type="molecule type" value="Genomic_DNA"/>
</dbReference>
<accession>A0A8H6S0G3</accession>
<feature type="region of interest" description="Disordered" evidence="4">
    <location>
        <begin position="572"/>
        <end position="608"/>
    </location>
</feature>
<dbReference type="Gene3D" id="2.60.120.10">
    <property type="entry name" value="Jelly Rolls"/>
    <property type="match status" value="1"/>
</dbReference>
<protein>
    <recommendedName>
        <fullName evidence="5">Pirin N-terminal domain-containing protein</fullName>
    </recommendedName>
</protein>
<dbReference type="OrthoDB" id="2962718at2759"/>
<name>A0A8H6S0G3_MYCCL</name>
<evidence type="ECO:0000256" key="2">
    <source>
        <dbReference type="RuleBase" id="RU003457"/>
    </source>
</evidence>
<feature type="coiled-coil region" evidence="3">
    <location>
        <begin position="698"/>
        <end position="725"/>
    </location>
</feature>
<dbReference type="AlphaFoldDB" id="A0A8H6S0G3"/>
<proteinExistence type="inferred from homology"/>
<comment type="similarity">
    <text evidence="1 2">Belongs to the pirin family.</text>
</comment>
<evidence type="ECO:0000256" key="1">
    <source>
        <dbReference type="ARBA" id="ARBA00008416"/>
    </source>
</evidence>
<feature type="domain" description="Pirin N-terminal" evidence="5">
    <location>
        <begin position="69"/>
        <end position="177"/>
    </location>
</feature>
<dbReference type="CDD" id="cd02910">
    <property type="entry name" value="cupin_Yhhw_N"/>
    <property type="match status" value="1"/>
</dbReference>
<keyword evidence="3" id="KW-0175">Coiled coil</keyword>
<dbReference type="Pfam" id="PF02678">
    <property type="entry name" value="Pirin"/>
    <property type="match status" value="1"/>
</dbReference>
<organism evidence="6 7">
    <name type="scientific">Mycena chlorophos</name>
    <name type="common">Agaric fungus</name>
    <name type="synonym">Agaricus chlorophos</name>
    <dbReference type="NCBI Taxonomy" id="658473"/>
    <lineage>
        <taxon>Eukaryota</taxon>
        <taxon>Fungi</taxon>
        <taxon>Dikarya</taxon>
        <taxon>Basidiomycota</taxon>
        <taxon>Agaricomycotina</taxon>
        <taxon>Agaricomycetes</taxon>
        <taxon>Agaricomycetidae</taxon>
        <taxon>Agaricales</taxon>
        <taxon>Marasmiineae</taxon>
        <taxon>Mycenaceae</taxon>
        <taxon>Mycena</taxon>
    </lineage>
</organism>
<dbReference type="PANTHER" id="PTHR43212:SF3">
    <property type="entry name" value="QUERCETIN 2,3-DIOXYGENASE"/>
    <property type="match status" value="1"/>
</dbReference>
<evidence type="ECO:0000259" key="5">
    <source>
        <dbReference type="Pfam" id="PF02678"/>
    </source>
</evidence>
<comment type="caution">
    <text evidence="6">The sequence shown here is derived from an EMBL/GenBank/DDBJ whole genome shotgun (WGS) entry which is preliminary data.</text>
</comment>
<keyword evidence="7" id="KW-1185">Reference proteome</keyword>
<evidence type="ECO:0000256" key="4">
    <source>
        <dbReference type="SAM" id="MobiDB-lite"/>
    </source>
</evidence>
<evidence type="ECO:0000313" key="7">
    <source>
        <dbReference type="Proteomes" id="UP000613580"/>
    </source>
</evidence>
<dbReference type="Proteomes" id="UP000613580">
    <property type="component" value="Unassembled WGS sequence"/>
</dbReference>
<sequence>MRPETRFFVLISLVPLYISAAVYLDLAPQTILSSLLKLANANLRRIARPASSLAATNMGVKIIPRPSQERGHADHDWLKTFHTFSFASYYEPSHAQFGPLRVINEDRVAPRTGFGTHSHQEFEIFSYVVAGQLEHKDSMGNTEILKRGDLQLTSAGTGISHSEKAHGSKQVHFLQIWSLPSVSRLTPKYFTRHFTDAEKRDQWARVVAPVEAEGVVAEREAQGPAPVQSPLTLYATLLSDGKNLTSLVDSDNEEQQQNTFIPAPPSTQQTTMAAVAFRVPRPWDTNVPKFTTEDKDDLRDFLEQVAEIIRLGAITDEQEKKELVTSYLPMKKREAWRALTSYPATANKTYIEFKTDVLAMYPEVAEETDGTLAELETLCAANKGIRRSEEGKLKRFGIKYKALVQKLMLAPALASDALRMSVSTRVLWKEELAQVSAATNAAQTTATNAAAAAAAVAAGNPVPAPPAPPANANAGRDRKEDPIQLDELIELAEKLAHRAGSEAVWSDADLPDLKRTDKFPRVKIEERDMRLEELGGEVAGLRDAVVVVQKQARASEQQARASHEEIMKAVNSLRNAPPPPPTPNEFEQRSNAQNSYGQQRQYGNGGNAGYGGYGGGSGGGQRGNASSGGGGCFYCDGDHFARDCKRKTGHFEKQWIAVEDGKQKLGDGNPIPRGPGSVASRVEEYWQRKNAVGQNLVMEGAEDEVDVLRDEIRTLRARFVQIEQRVPAEQPAFMISAPNPPQQSIPVPVANQATPAPQWDMEAFGRAMFNAMSGRGEAPESMMQAKTSRSTNAGQSGF</sequence>
<dbReference type="SUPFAM" id="SSF51182">
    <property type="entry name" value="RmlC-like cupins"/>
    <property type="match status" value="1"/>
</dbReference>
<dbReference type="InterPro" id="IPR014710">
    <property type="entry name" value="RmlC-like_jellyroll"/>
</dbReference>
<feature type="region of interest" description="Disordered" evidence="4">
    <location>
        <begin position="776"/>
        <end position="798"/>
    </location>
</feature>
<dbReference type="PANTHER" id="PTHR43212">
    <property type="entry name" value="QUERCETIN 2,3-DIOXYGENASE"/>
    <property type="match status" value="1"/>
</dbReference>
<evidence type="ECO:0000256" key="3">
    <source>
        <dbReference type="SAM" id="Coils"/>
    </source>
</evidence>
<evidence type="ECO:0000313" key="6">
    <source>
        <dbReference type="EMBL" id="KAF7289015.1"/>
    </source>
</evidence>
<reference evidence="6" key="1">
    <citation type="submission" date="2020-05" db="EMBL/GenBank/DDBJ databases">
        <title>Mycena genomes resolve the evolution of fungal bioluminescence.</title>
        <authorList>
            <person name="Tsai I.J."/>
        </authorList>
    </citation>
    <scope>NUCLEOTIDE SEQUENCE</scope>
    <source>
        <strain evidence="6">110903Hualien_Pintung</strain>
    </source>
</reference>
<dbReference type="InterPro" id="IPR003829">
    <property type="entry name" value="Pirin_N_dom"/>
</dbReference>
<feature type="compositionally biased region" description="Polar residues" evidence="4">
    <location>
        <begin position="784"/>
        <end position="798"/>
    </location>
</feature>
<gene>
    <name evidence="6" type="ORF">HMN09_01349400</name>
</gene>